<feature type="compositionally biased region" description="Polar residues" evidence="1">
    <location>
        <begin position="1"/>
        <end position="10"/>
    </location>
</feature>
<reference evidence="2" key="1">
    <citation type="journal article" date="2015" name="ISME J.">
        <title>Draft Genome Sequence of Streptomyces incarnatus NRRL8089, which Produces the Nucleoside Antibiotic Sinefungin.</title>
        <authorList>
            <person name="Oshima K."/>
            <person name="Hattori M."/>
            <person name="Shimizu H."/>
            <person name="Fukuda K."/>
            <person name="Nemoto M."/>
            <person name="Inagaki K."/>
            <person name="Tamura T."/>
        </authorList>
    </citation>
    <scope>NUCLEOTIDE SEQUENCE</scope>
    <source>
        <strain evidence="2">FACHB-1375</strain>
    </source>
</reference>
<proteinExistence type="predicted"/>
<sequence>MNSKEQQASELNDGLKSPSSTNTPEKSSWFLEFAKMVTEISTAFANTASQTGKVIVDTAVGVGEAIGYTTSQTGKAVVNTASGVGKAICDTTSETGKAVVNTASGVGDTICQTTSQTGKTVVETATAIAQTTAKQTYNLFEQATQKAGETISFVSDNWLLRRLSGVFRLDWLVGAADSVDLAKAEADVRKLQKEYPEESPSQIAHRIMVEKAVYAGGVGLVSSILPGEALLLFALDLATTTKLQAEMIYQIAAAYGLDLKEPARKGEVLAIFGLGLGGSRAVKAGLGILRNVPLAGAAIGASSNAVMLYSLGYAACRFYEAKLNAPTAVTTLADLEIGSDSYLETAIAQQKVMDGILVHAIVASHPEKSWSEILPQLQTFNLSQTSLETIAANIQSPQPLDTLLAQLNRDYAIPLLAQCYRIAQADRVITPAKNELMQRIAEKFDLDLNGIREMVKPQS</sequence>
<dbReference type="SUPFAM" id="SSF158682">
    <property type="entry name" value="TerB-like"/>
    <property type="match status" value="1"/>
</dbReference>
<reference evidence="2" key="2">
    <citation type="submission" date="2020-08" db="EMBL/GenBank/DDBJ databases">
        <authorList>
            <person name="Chen M."/>
            <person name="Teng W."/>
            <person name="Zhao L."/>
            <person name="Hu C."/>
            <person name="Zhou Y."/>
            <person name="Han B."/>
            <person name="Song L."/>
            <person name="Shu W."/>
        </authorList>
    </citation>
    <scope>NUCLEOTIDE SEQUENCE</scope>
    <source>
        <strain evidence="2">FACHB-1375</strain>
    </source>
</reference>
<feature type="region of interest" description="Disordered" evidence="1">
    <location>
        <begin position="1"/>
        <end position="23"/>
    </location>
</feature>
<dbReference type="Gene3D" id="1.10.3680.10">
    <property type="entry name" value="TerB-like"/>
    <property type="match status" value="1"/>
</dbReference>
<dbReference type="Proteomes" id="UP000641646">
    <property type="component" value="Unassembled WGS sequence"/>
</dbReference>
<comment type="caution">
    <text evidence="2">The sequence shown here is derived from an EMBL/GenBank/DDBJ whole genome shotgun (WGS) entry which is preliminary data.</text>
</comment>
<accession>A0A926VBC5</accession>
<evidence type="ECO:0008006" key="4">
    <source>
        <dbReference type="Google" id="ProtNLM"/>
    </source>
</evidence>
<gene>
    <name evidence="2" type="ORF">H6G03_06180</name>
</gene>
<name>A0A926VBC5_9CYAN</name>
<dbReference type="InterPro" id="IPR029024">
    <property type="entry name" value="TerB-like"/>
</dbReference>
<organism evidence="2 3">
    <name type="scientific">Aerosakkonema funiforme FACHB-1375</name>
    <dbReference type="NCBI Taxonomy" id="2949571"/>
    <lineage>
        <taxon>Bacteria</taxon>
        <taxon>Bacillati</taxon>
        <taxon>Cyanobacteriota</taxon>
        <taxon>Cyanophyceae</taxon>
        <taxon>Oscillatoriophycideae</taxon>
        <taxon>Aerosakkonematales</taxon>
        <taxon>Aerosakkonemataceae</taxon>
        <taxon>Aerosakkonema</taxon>
    </lineage>
</organism>
<evidence type="ECO:0000313" key="3">
    <source>
        <dbReference type="Proteomes" id="UP000641646"/>
    </source>
</evidence>
<evidence type="ECO:0000313" key="2">
    <source>
        <dbReference type="EMBL" id="MBD2180692.1"/>
    </source>
</evidence>
<keyword evidence="3" id="KW-1185">Reference proteome</keyword>
<dbReference type="AlphaFoldDB" id="A0A926VBC5"/>
<dbReference type="EMBL" id="JACJPW010000011">
    <property type="protein sequence ID" value="MBD2180692.1"/>
    <property type="molecule type" value="Genomic_DNA"/>
</dbReference>
<protein>
    <recommendedName>
        <fullName evidence="4">EcsC family protein</fullName>
    </recommendedName>
</protein>
<dbReference type="RefSeq" id="WP_190463157.1">
    <property type="nucleotide sequence ID" value="NZ_JACJPW010000011.1"/>
</dbReference>
<evidence type="ECO:0000256" key="1">
    <source>
        <dbReference type="SAM" id="MobiDB-lite"/>
    </source>
</evidence>